<keyword evidence="6" id="KW-1185">Reference proteome</keyword>
<comment type="catalytic activity">
    <reaction evidence="4">
        <text>2 D-alanine + ATP = D-alanyl-D-alanine + ADP + phosphate + H(+)</text>
        <dbReference type="Rhea" id="RHEA:11224"/>
        <dbReference type="ChEBI" id="CHEBI:15378"/>
        <dbReference type="ChEBI" id="CHEBI:30616"/>
        <dbReference type="ChEBI" id="CHEBI:43474"/>
        <dbReference type="ChEBI" id="CHEBI:57416"/>
        <dbReference type="ChEBI" id="CHEBI:57822"/>
        <dbReference type="ChEBI" id="CHEBI:456216"/>
        <dbReference type="EC" id="6.3.2.4"/>
    </reaction>
</comment>
<evidence type="ECO:0000256" key="3">
    <source>
        <dbReference type="ARBA" id="ARBA00023316"/>
    </source>
</evidence>
<dbReference type="PANTHER" id="PTHR23132:SF23">
    <property type="entry name" value="D-ALANINE--D-ALANINE LIGASE B"/>
    <property type="match status" value="1"/>
</dbReference>
<dbReference type="EMBL" id="CP063213">
    <property type="protein sequence ID" value="QOR45659.1"/>
    <property type="molecule type" value="Genomic_DNA"/>
</dbReference>
<evidence type="ECO:0000256" key="2">
    <source>
        <dbReference type="ARBA" id="ARBA00022598"/>
    </source>
</evidence>
<gene>
    <name evidence="4" type="primary">ddl</name>
    <name evidence="5" type="ORF">INS88_10515</name>
</gene>
<dbReference type="GO" id="GO:0005829">
    <property type="term" value="C:cytosol"/>
    <property type="evidence" value="ECO:0007669"/>
    <property type="project" value="TreeGrafter"/>
</dbReference>
<accession>A0A7M1QUI9</accession>
<evidence type="ECO:0000256" key="1">
    <source>
        <dbReference type="ARBA" id="ARBA00010871"/>
    </source>
</evidence>
<dbReference type="GO" id="GO:0008360">
    <property type="term" value="P:regulation of cell shape"/>
    <property type="evidence" value="ECO:0007669"/>
    <property type="project" value="UniProtKB-KW"/>
</dbReference>
<dbReference type="Proteomes" id="UP000595053">
    <property type="component" value="Chromosome"/>
</dbReference>
<dbReference type="InterPro" id="IPR016185">
    <property type="entry name" value="PreATP-grasp_dom_sf"/>
</dbReference>
<dbReference type="InterPro" id="IPR013815">
    <property type="entry name" value="ATP_grasp_subdomain_1"/>
</dbReference>
<dbReference type="Gene3D" id="3.30.470.20">
    <property type="entry name" value="ATP-grasp fold, B domain"/>
    <property type="match status" value="1"/>
</dbReference>
<dbReference type="RefSeq" id="WP_197551175.1">
    <property type="nucleotide sequence ID" value="NZ_CP063213.1"/>
</dbReference>
<comment type="function">
    <text evidence="4">Cell wall formation.</text>
</comment>
<dbReference type="GO" id="GO:0005524">
    <property type="term" value="F:ATP binding"/>
    <property type="evidence" value="ECO:0007669"/>
    <property type="project" value="UniProtKB-UniRule"/>
</dbReference>
<dbReference type="InterPro" id="IPR011095">
    <property type="entry name" value="Dala_Dala_lig_C"/>
</dbReference>
<keyword evidence="2 4" id="KW-0436">Ligase</keyword>
<dbReference type="InterPro" id="IPR005905">
    <property type="entry name" value="D_ala_D_ala"/>
</dbReference>
<dbReference type="GO" id="GO:0071555">
    <property type="term" value="P:cell wall organization"/>
    <property type="evidence" value="ECO:0007669"/>
    <property type="project" value="UniProtKB-KW"/>
</dbReference>
<name>A0A7M1QUI9_9ACTO</name>
<dbReference type="UniPathway" id="UPA00219"/>
<dbReference type="EC" id="6.3.2.4" evidence="4"/>
<dbReference type="SUPFAM" id="SSF56059">
    <property type="entry name" value="Glutathione synthetase ATP-binding domain-like"/>
    <property type="match status" value="1"/>
</dbReference>
<dbReference type="HAMAP" id="MF_00047">
    <property type="entry name" value="Dala_Dala_lig"/>
    <property type="match status" value="1"/>
</dbReference>
<comment type="similarity">
    <text evidence="1 4">Belongs to the D-alanine--D-alanine ligase family.</text>
</comment>
<dbReference type="Gene3D" id="3.30.1490.20">
    <property type="entry name" value="ATP-grasp fold, A domain"/>
    <property type="match status" value="1"/>
</dbReference>
<dbReference type="PANTHER" id="PTHR23132">
    <property type="entry name" value="D-ALANINE--D-ALANINE LIGASE"/>
    <property type="match status" value="1"/>
</dbReference>
<dbReference type="GO" id="GO:0008716">
    <property type="term" value="F:D-alanine-D-alanine ligase activity"/>
    <property type="evidence" value="ECO:0007669"/>
    <property type="project" value="UniProtKB-UniRule"/>
</dbReference>
<evidence type="ECO:0000256" key="4">
    <source>
        <dbReference type="HAMAP-Rule" id="MF_00047"/>
    </source>
</evidence>
<dbReference type="PROSITE" id="PS50975">
    <property type="entry name" value="ATP_GRASP"/>
    <property type="match status" value="1"/>
</dbReference>
<dbReference type="SUPFAM" id="SSF52440">
    <property type="entry name" value="PreATP-grasp domain"/>
    <property type="match status" value="1"/>
</dbReference>
<protein>
    <recommendedName>
        <fullName evidence="4">D-alanine--D-alanine ligase</fullName>
        <ecNumber evidence="4">6.3.2.4</ecNumber>
    </recommendedName>
    <alternativeName>
        <fullName evidence="4">D-Ala-D-Ala ligase</fullName>
    </alternativeName>
    <alternativeName>
        <fullName evidence="4">D-alanylalanine synthetase</fullName>
    </alternativeName>
</protein>
<keyword evidence="4" id="KW-0573">Peptidoglycan synthesis</keyword>
<comment type="subcellular location">
    <subcellularLocation>
        <location evidence="4">Cytoplasm</location>
    </subcellularLocation>
</comment>
<keyword evidence="4" id="KW-0133">Cell shape</keyword>
<dbReference type="InterPro" id="IPR011761">
    <property type="entry name" value="ATP-grasp"/>
</dbReference>
<evidence type="ECO:0000313" key="5">
    <source>
        <dbReference type="EMBL" id="QOR45659.1"/>
    </source>
</evidence>
<dbReference type="GO" id="GO:0009252">
    <property type="term" value="P:peptidoglycan biosynthetic process"/>
    <property type="evidence" value="ECO:0007669"/>
    <property type="project" value="UniProtKB-UniRule"/>
</dbReference>
<dbReference type="Gene3D" id="3.40.50.20">
    <property type="match status" value="1"/>
</dbReference>
<accession>A0A8A5U7S3</accession>
<dbReference type="AlphaFoldDB" id="A0A7M1QUI9"/>
<proteinExistence type="inferred from homology"/>
<comment type="pathway">
    <text evidence="4">Cell wall biogenesis; peptidoglycan biosynthesis.</text>
</comment>
<keyword evidence="4" id="KW-0963">Cytoplasm</keyword>
<sequence>MRPLTVAVLAGGLTHEREVSLHSGRRVAESLRNSGIQVKVLDVDAQLLQRLDAIEPDVVWPLVHGSIGEDGSLQDLLVLAGYPFVGSEAFACRLASDKSVAASVLARAGLRVPDSLALPQTLFREVGVGNILNLVEARFSFPLVVKPTQAGSSMGLSIVEDRAALPGAMVDCFAYGDVALIQQYVSGREFGVAVADLGEGPKALPAVEVRASGPYDYDARYNPGRVEYLISDEPDATARSVMDMAEAVHQALGLRHYSRTDIMVDDAGLPWFLDVNVAPGMSETSIFPQAAAALARQQERSVDDVYLDILTTAAHSADAVKE</sequence>
<organism evidence="5 6">
    <name type="scientific">Trueperella pecoris</name>
    <dbReference type="NCBI Taxonomy" id="2733571"/>
    <lineage>
        <taxon>Bacteria</taxon>
        <taxon>Bacillati</taxon>
        <taxon>Actinomycetota</taxon>
        <taxon>Actinomycetes</taxon>
        <taxon>Actinomycetales</taxon>
        <taxon>Actinomycetaceae</taxon>
        <taxon>Trueperella</taxon>
    </lineage>
</organism>
<reference evidence="5 6" key="1">
    <citation type="submission" date="2020-10" db="EMBL/GenBank/DDBJ databases">
        <title>Trueperella pecoris sp. nov. isolated from bovine and porcine specimens.</title>
        <authorList>
            <person name="Schoenecker L."/>
            <person name="Schnydrig P."/>
            <person name="Brodard I."/>
            <person name="Thomann A."/>
            <person name="Hemphill A."/>
            <person name="Rodriguez-Campos S."/>
            <person name="Perreten V."/>
            <person name="Jores J."/>
            <person name="Kittl S."/>
        </authorList>
    </citation>
    <scope>NUCLEOTIDE SEQUENCE [LARGE SCALE GENOMIC DNA]</scope>
    <source>
        <strain evidence="5 6">15A0121</strain>
    </source>
</reference>
<keyword evidence="3 4" id="KW-0961">Cell wall biogenesis/degradation</keyword>
<evidence type="ECO:0000313" key="6">
    <source>
        <dbReference type="Proteomes" id="UP000595053"/>
    </source>
</evidence>
<dbReference type="InterPro" id="IPR011127">
    <property type="entry name" value="Dala_Dala_lig_N"/>
</dbReference>
<dbReference type="Pfam" id="PF01820">
    <property type="entry name" value="Dala_Dala_lig_N"/>
    <property type="match status" value="1"/>
</dbReference>
<dbReference type="Pfam" id="PF07478">
    <property type="entry name" value="Dala_Dala_lig_C"/>
    <property type="match status" value="1"/>
</dbReference>
<dbReference type="GO" id="GO:0046872">
    <property type="term" value="F:metal ion binding"/>
    <property type="evidence" value="ECO:0007669"/>
    <property type="project" value="InterPro"/>
</dbReference>